<keyword evidence="14 16" id="KW-0961">Cell wall biogenesis/degradation</keyword>
<dbReference type="KEGG" id="rue:DT065_04275"/>
<dbReference type="OrthoDB" id="9804753at2"/>
<keyword evidence="5 16" id="KW-0963">Cytoplasm</keyword>
<dbReference type="NCBIfam" id="NF010480">
    <property type="entry name" value="PRK13905.1"/>
    <property type="match status" value="1"/>
</dbReference>
<evidence type="ECO:0000256" key="10">
    <source>
        <dbReference type="ARBA" id="ARBA00022960"/>
    </source>
</evidence>
<dbReference type="InterPro" id="IPR003170">
    <property type="entry name" value="MurB"/>
</dbReference>
<dbReference type="GO" id="GO:0071555">
    <property type="term" value="P:cell wall organization"/>
    <property type="evidence" value="ECO:0007669"/>
    <property type="project" value="UniProtKB-KW"/>
</dbReference>
<accession>A0A345BWI3</accession>
<feature type="active site" description="Proton donor" evidence="16">
    <location>
        <position position="217"/>
    </location>
</feature>
<evidence type="ECO:0000256" key="4">
    <source>
        <dbReference type="ARBA" id="ARBA00004752"/>
    </source>
</evidence>
<name>A0A345BWI3_9BACI</name>
<evidence type="ECO:0000256" key="15">
    <source>
        <dbReference type="ARBA" id="ARBA00048914"/>
    </source>
</evidence>
<protein>
    <recommendedName>
        <fullName evidence="16">UDP-N-acetylenolpyruvoylglucosamine reductase</fullName>
        <ecNumber evidence="16">1.3.1.98</ecNumber>
    </recommendedName>
    <alternativeName>
        <fullName evidence="16">UDP-N-acetylmuramate dehydrogenase</fullName>
    </alternativeName>
</protein>
<dbReference type="EC" id="1.3.1.98" evidence="16"/>
<evidence type="ECO:0000256" key="3">
    <source>
        <dbReference type="ARBA" id="ARBA00004496"/>
    </source>
</evidence>
<dbReference type="InterPro" id="IPR011601">
    <property type="entry name" value="MurB_C"/>
</dbReference>
<keyword evidence="7 16" id="KW-0285">Flavoprotein</keyword>
<evidence type="ECO:0000256" key="9">
    <source>
        <dbReference type="ARBA" id="ARBA00022857"/>
    </source>
</evidence>
<dbReference type="GO" id="GO:0009252">
    <property type="term" value="P:peptidoglycan biosynthetic process"/>
    <property type="evidence" value="ECO:0007669"/>
    <property type="project" value="UniProtKB-UniRule"/>
</dbReference>
<dbReference type="Proteomes" id="UP000252100">
    <property type="component" value="Chromosome"/>
</dbReference>
<dbReference type="GO" id="GO:0051301">
    <property type="term" value="P:cell division"/>
    <property type="evidence" value="ECO:0007669"/>
    <property type="project" value="UniProtKB-KW"/>
</dbReference>
<evidence type="ECO:0000256" key="7">
    <source>
        <dbReference type="ARBA" id="ARBA00022630"/>
    </source>
</evidence>
<dbReference type="InterPro" id="IPR036635">
    <property type="entry name" value="MurB_C_sf"/>
</dbReference>
<dbReference type="PROSITE" id="PS51387">
    <property type="entry name" value="FAD_PCMH"/>
    <property type="match status" value="1"/>
</dbReference>
<evidence type="ECO:0000259" key="17">
    <source>
        <dbReference type="PROSITE" id="PS51387"/>
    </source>
</evidence>
<dbReference type="SUPFAM" id="SSF56194">
    <property type="entry name" value="Uridine diphospho-N-Acetylenolpyruvylglucosamine reductase, MurB, C-terminal domain"/>
    <property type="match status" value="1"/>
</dbReference>
<comment type="function">
    <text evidence="2 16">Cell wall formation.</text>
</comment>
<evidence type="ECO:0000256" key="2">
    <source>
        <dbReference type="ARBA" id="ARBA00003921"/>
    </source>
</evidence>
<keyword evidence="11 16" id="KW-0573">Peptidoglycan synthesis</keyword>
<dbReference type="InterPro" id="IPR016166">
    <property type="entry name" value="FAD-bd_PCMH"/>
</dbReference>
<dbReference type="Gene3D" id="3.90.78.10">
    <property type="entry name" value="UDP-N-acetylenolpyruvoylglucosamine reductase, C-terminal domain"/>
    <property type="match status" value="1"/>
</dbReference>
<dbReference type="NCBIfam" id="TIGR00179">
    <property type="entry name" value="murB"/>
    <property type="match status" value="1"/>
</dbReference>
<dbReference type="EMBL" id="CP031092">
    <property type="protein sequence ID" value="AXF55314.1"/>
    <property type="molecule type" value="Genomic_DNA"/>
</dbReference>
<evidence type="ECO:0000256" key="11">
    <source>
        <dbReference type="ARBA" id="ARBA00022984"/>
    </source>
</evidence>
<keyword evidence="10 16" id="KW-0133">Cell shape</keyword>
<feature type="active site" evidence="16">
    <location>
        <position position="288"/>
    </location>
</feature>
<dbReference type="RefSeq" id="WP_114371191.1">
    <property type="nucleotide sequence ID" value="NZ_CP031092.1"/>
</dbReference>
<dbReference type="InterPro" id="IPR006094">
    <property type="entry name" value="Oxid_FAD_bind_N"/>
</dbReference>
<evidence type="ECO:0000256" key="8">
    <source>
        <dbReference type="ARBA" id="ARBA00022827"/>
    </source>
</evidence>
<proteinExistence type="inferred from homology"/>
<evidence type="ECO:0000256" key="16">
    <source>
        <dbReference type="HAMAP-Rule" id="MF_00037"/>
    </source>
</evidence>
<comment type="similarity">
    <text evidence="16">Belongs to the MurB family.</text>
</comment>
<keyword evidence="8 16" id="KW-0274">FAD</keyword>
<keyword evidence="13 16" id="KW-0131">Cell cycle</keyword>
<dbReference type="PANTHER" id="PTHR21071:SF4">
    <property type="entry name" value="UDP-N-ACETYLENOLPYRUVOYLGLUCOSAMINE REDUCTASE"/>
    <property type="match status" value="1"/>
</dbReference>
<dbReference type="GO" id="GO:0008762">
    <property type="term" value="F:UDP-N-acetylmuramate dehydrogenase activity"/>
    <property type="evidence" value="ECO:0007669"/>
    <property type="project" value="UniProtKB-UniRule"/>
</dbReference>
<dbReference type="HAMAP" id="MF_00037">
    <property type="entry name" value="MurB"/>
    <property type="match status" value="1"/>
</dbReference>
<evidence type="ECO:0000256" key="13">
    <source>
        <dbReference type="ARBA" id="ARBA00023306"/>
    </source>
</evidence>
<dbReference type="Gene3D" id="3.30.465.10">
    <property type="match status" value="1"/>
</dbReference>
<evidence type="ECO:0000313" key="19">
    <source>
        <dbReference type="Proteomes" id="UP000252100"/>
    </source>
</evidence>
<dbReference type="UniPathway" id="UPA00219"/>
<keyword evidence="12 16" id="KW-0560">Oxidoreductase</keyword>
<evidence type="ECO:0000256" key="5">
    <source>
        <dbReference type="ARBA" id="ARBA00022490"/>
    </source>
</evidence>
<keyword evidence="19" id="KW-1185">Reference proteome</keyword>
<dbReference type="GO" id="GO:0008360">
    <property type="term" value="P:regulation of cell shape"/>
    <property type="evidence" value="ECO:0007669"/>
    <property type="project" value="UniProtKB-KW"/>
</dbReference>
<keyword evidence="9 16" id="KW-0521">NADP</keyword>
<sequence length="292" mass="32400">MEVKIEEEIPLTPLNTWRIGGNARFMITPQNIDEVIEAKSFSDRNNDPYFILGRGSNVLFNDGDYPGVIINLSRALTNYEINYKEGYIYAEAGAPLPKLSIDLSRENIDGFDFFAGIPGTIGGAIAMNAGCIGSEIKDVLLSVIYIDENNNIVEDKIDNLGMHFRKSDFQINNKRIIIGCRLKLTYGSNKQETFSKARKAIDIRKEKFPLKVATAGSTFKSPPGGPYPGQLVEQVGLKGTQIGQALISQEHGNWIINKGNASSKHIKELMQLMYDEVKQQLGIAMEPEVIIV</sequence>
<comment type="pathway">
    <text evidence="4 16">Cell wall biogenesis; peptidoglycan biosynthesis.</text>
</comment>
<comment type="subcellular location">
    <subcellularLocation>
        <location evidence="3 16">Cytoplasm</location>
    </subcellularLocation>
</comment>
<evidence type="ECO:0000256" key="14">
    <source>
        <dbReference type="ARBA" id="ARBA00023316"/>
    </source>
</evidence>
<comment type="cofactor">
    <cofactor evidence="1 16">
        <name>FAD</name>
        <dbReference type="ChEBI" id="CHEBI:57692"/>
    </cofactor>
</comment>
<dbReference type="Pfam" id="PF01565">
    <property type="entry name" value="FAD_binding_4"/>
    <property type="match status" value="1"/>
</dbReference>
<dbReference type="SUPFAM" id="SSF56176">
    <property type="entry name" value="FAD-binding/transporter-associated domain-like"/>
    <property type="match status" value="1"/>
</dbReference>
<dbReference type="InterPro" id="IPR036318">
    <property type="entry name" value="FAD-bd_PCMH-like_sf"/>
</dbReference>
<organism evidence="18 19">
    <name type="scientific">Salicibibacter kimchii</name>
    <dbReference type="NCBI Taxonomy" id="2099786"/>
    <lineage>
        <taxon>Bacteria</taxon>
        <taxon>Bacillati</taxon>
        <taxon>Bacillota</taxon>
        <taxon>Bacilli</taxon>
        <taxon>Bacillales</taxon>
        <taxon>Bacillaceae</taxon>
        <taxon>Salicibibacter</taxon>
    </lineage>
</organism>
<evidence type="ECO:0000256" key="12">
    <source>
        <dbReference type="ARBA" id="ARBA00023002"/>
    </source>
</evidence>
<gene>
    <name evidence="16" type="primary">murB</name>
    <name evidence="18" type="ORF">DT065_04275</name>
</gene>
<dbReference type="GO" id="GO:0071949">
    <property type="term" value="F:FAD binding"/>
    <property type="evidence" value="ECO:0007669"/>
    <property type="project" value="InterPro"/>
</dbReference>
<evidence type="ECO:0000313" key="18">
    <source>
        <dbReference type="EMBL" id="AXF55314.1"/>
    </source>
</evidence>
<evidence type="ECO:0000256" key="1">
    <source>
        <dbReference type="ARBA" id="ARBA00001974"/>
    </source>
</evidence>
<dbReference type="InterPro" id="IPR016167">
    <property type="entry name" value="FAD-bd_PCMH_sub1"/>
</dbReference>
<dbReference type="Gene3D" id="3.30.43.10">
    <property type="entry name" value="Uridine Diphospho-n-acetylenolpyruvylglucosamine Reductase, domain 2"/>
    <property type="match status" value="1"/>
</dbReference>
<feature type="domain" description="FAD-binding PCMH-type" evidence="17">
    <location>
        <begin position="18"/>
        <end position="187"/>
    </location>
</feature>
<evidence type="ECO:0000256" key="6">
    <source>
        <dbReference type="ARBA" id="ARBA00022618"/>
    </source>
</evidence>
<dbReference type="AlphaFoldDB" id="A0A345BWI3"/>
<reference evidence="18 19" key="1">
    <citation type="journal article" date="2018" name="J. Microbiol.">
        <title>Salicibibacter kimchii gen. nov., sp. nov., a moderately halophilic and alkalitolerant bacterium in the family Bacillaceae, isolated from kimchi.</title>
        <authorList>
            <person name="Jang J.Y."/>
            <person name="Oh Y.J."/>
            <person name="Lim S.K."/>
            <person name="Park H.K."/>
            <person name="Lee C."/>
            <person name="Kim J.Y."/>
            <person name="Lee M.A."/>
            <person name="Choi H.J."/>
        </authorList>
    </citation>
    <scope>NUCLEOTIDE SEQUENCE [LARGE SCALE GENOMIC DNA]</scope>
    <source>
        <strain evidence="18 19">NKC1-1</strain>
    </source>
</reference>
<dbReference type="GO" id="GO:0005829">
    <property type="term" value="C:cytosol"/>
    <property type="evidence" value="ECO:0007669"/>
    <property type="project" value="TreeGrafter"/>
</dbReference>
<dbReference type="Pfam" id="PF02873">
    <property type="entry name" value="MurB_C"/>
    <property type="match status" value="1"/>
</dbReference>
<keyword evidence="6 16" id="KW-0132">Cell division</keyword>
<feature type="active site" evidence="16">
    <location>
        <position position="165"/>
    </location>
</feature>
<dbReference type="PANTHER" id="PTHR21071">
    <property type="entry name" value="UDP-N-ACETYLENOLPYRUVOYLGLUCOSAMINE REDUCTASE"/>
    <property type="match status" value="1"/>
</dbReference>
<dbReference type="InterPro" id="IPR016169">
    <property type="entry name" value="FAD-bd_PCMH_sub2"/>
</dbReference>
<comment type="catalytic activity">
    <reaction evidence="15 16">
        <text>UDP-N-acetyl-alpha-D-muramate + NADP(+) = UDP-N-acetyl-3-O-(1-carboxyvinyl)-alpha-D-glucosamine + NADPH + H(+)</text>
        <dbReference type="Rhea" id="RHEA:12248"/>
        <dbReference type="ChEBI" id="CHEBI:15378"/>
        <dbReference type="ChEBI" id="CHEBI:57783"/>
        <dbReference type="ChEBI" id="CHEBI:58349"/>
        <dbReference type="ChEBI" id="CHEBI:68483"/>
        <dbReference type="ChEBI" id="CHEBI:70757"/>
        <dbReference type="EC" id="1.3.1.98"/>
    </reaction>
</comment>